<name>A0A9D1D658_9FIRM</name>
<dbReference type="EMBL" id="DVGD01000045">
    <property type="protein sequence ID" value="HIR09071.1"/>
    <property type="molecule type" value="Genomic_DNA"/>
</dbReference>
<protein>
    <submittedName>
        <fullName evidence="2">Uncharacterized protein</fullName>
    </submittedName>
</protein>
<feature type="transmembrane region" description="Helical" evidence="1">
    <location>
        <begin position="12"/>
        <end position="30"/>
    </location>
</feature>
<keyword evidence="1" id="KW-0812">Transmembrane</keyword>
<organism evidence="2 3">
    <name type="scientific">Candidatus Avoscillospira stercoripullorum</name>
    <dbReference type="NCBI Taxonomy" id="2840709"/>
    <lineage>
        <taxon>Bacteria</taxon>
        <taxon>Bacillati</taxon>
        <taxon>Bacillota</taxon>
        <taxon>Clostridia</taxon>
        <taxon>Eubacteriales</taxon>
        <taxon>Oscillospiraceae</taxon>
        <taxon>Oscillospiraceae incertae sedis</taxon>
        <taxon>Candidatus Avoscillospira</taxon>
    </lineage>
</organism>
<evidence type="ECO:0000313" key="2">
    <source>
        <dbReference type="EMBL" id="HIR09071.1"/>
    </source>
</evidence>
<accession>A0A9D1D658</accession>
<sequence length="52" mass="5534">MSFLTSITVDGIALWVVILTCFGIFLASFMDATAGGGGMKVASELLFPEFWA</sequence>
<evidence type="ECO:0000256" key="1">
    <source>
        <dbReference type="SAM" id="Phobius"/>
    </source>
</evidence>
<keyword evidence="1" id="KW-1133">Transmembrane helix</keyword>
<dbReference type="Proteomes" id="UP000824258">
    <property type="component" value="Unassembled WGS sequence"/>
</dbReference>
<evidence type="ECO:0000313" key="3">
    <source>
        <dbReference type="Proteomes" id="UP000824258"/>
    </source>
</evidence>
<reference evidence="2" key="2">
    <citation type="journal article" date="2021" name="PeerJ">
        <title>Extensive microbial diversity within the chicken gut microbiome revealed by metagenomics and culture.</title>
        <authorList>
            <person name="Gilroy R."/>
            <person name="Ravi A."/>
            <person name="Getino M."/>
            <person name="Pursley I."/>
            <person name="Horton D.L."/>
            <person name="Alikhan N.F."/>
            <person name="Baker D."/>
            <person name="Gharbi K."/>
            <person name="Hall N."/>
            <person name="Watson M."/>
            <person name="Adriaenssens E.M."/>
            <person name="Foster-Nyarko E."/>
            <person name="Jarju S."/>
            <person name="Secka A."/>
            <person name="Antonio M."/>
            <person name="Oren A."/>
            <person name="Chaudhuri R.R."/>
            <person name="La Ragione R."/>
            <person name="Hildebrand F."/>
            <person name="Pallen M.J."/>
        </authorList>
    </citation>
    <scope>NUCLEOTIDE SEQUENCE</scope>
    <source>
        <strain evidence="2">ChiHjej9B8-7071</strain>
    </source>
</reference>
<proteinExistence type="predicted"/>
<comment type="caution">
    <text evidence="2">The sequence shown here is derived from an EMBL/GenBank/DDBJ whole genome shotgun (WGS) entry which is preliminary data.</text>
</comment>
<keyword evidence="1" id="KW-0472">Membrane</keyword>
<gene>
    <name evidence="2" type="ORF">IAA70_01560</name>
</gene>
<reference evidence="2" key="1">
    <citation type="submission" date="2020-10" db="EMBL/GenBank/DDBJ databases">
        <authorList>
            <person name="Gilroy R."/>
        </authorList>
    </citation>
    <scope>NUCLEOTIDE SEQUENCE</scope>
    <source>
        <strain evidence="2">ChiHjej9B8-7071</strain>
    </source>
</reference>
<dbReference type="AlphaFoldDB" id="A0A9D1D658"/>